<comment type="caution">
    <text evidence="3">The sequence shown here is derived from an EMBL/GenBank/DDBJ whole genome shotgun (WGS) entry which is preliminary data.</text>
</comment>
<feature type="compositionally biased region" description="Low complexity" evidence="1">
    <location>
        <begin position="254"/>
        <end position="274"/>
    </location>
</feature>
<name>A0ABR1VST1_9PEZI</name>
<keyword evidence="2" id="KW-0732">Signal</keyword>
<proteinExistence type="predicted"/>
<dbReference type="EMBL" id="JAQQWM010000003">
    <property type="protein sequence ID" value="KAK8072888.1"/>
    <property type="molecule type" value="Genomic_DNA"/>
</dbReference>
<dbReference type="InterPro" id="IPR009486">
    <property type="entry name" value="Pur_nuclsid_perm"/>
</dbReference>
<feature type="signal peptide" evidence="2">
    <location>
        <begin position="1"/>
        <end position="19"/>
    </location>
</feature>
<dbReference type="Pfam" id="PF06516">
    <property type="entry name" value="NUP"/>
    <property type="match status" value="1"/>
</dbReference>
<sequence length="501" mass="53543">MVLWLRRAIVLYLSHVSWAAVIPNHESNSSHDQADPRQAYGKMAPKVMILNMSNSSPRQFKEEAQIWHDSLPNLGYGSLLEKNLTIGGLSPLDPDVHCTGSGEVCQATLGESEINAATSTSALVLGADTATVFDLSRTYFLISGIAGVNPKLGTLGSVALVKFAVQAALQYELDARDMPDNFSTGYLAYGTATPGSPPTSWYGTEVMEVNEALRDAAFNLARNGSATTTSGSSSPAVLADDAAAAEYRAKYDTTTSAATDANTSSSSSSSSSSNVHKHENIDNYYSGPLLSEAFENTTRVWTNQSQVTYCMTAQEDSAVLQVLLRAHLARRADFSRAIVMRAGSNFDRPPPNMTALEHLQQLGQNGFALAITNTWNAGSRIVAGILADWDRTYGPGIPPTNYVGDVFGSLGGIPNFGPGSLFGGNSASAAADGSTYAGGAQGGVAKRGGVCPFWGWWWLNVPRVNGALTQQRLKKHEKKRRRRRRRGLALSEGGTRFAICS</sequence>
<feature type="chain" id="PRO_5046381100" evidence="2">
    <location>
        <begin position="20"/>
        <end position="501"/>
    </location>
</feature>
<organism evidence="3 4">
    <name type="scientific">Apiospora saccharicola</name>
    <dbReference type="NCBI Taxonomy" id="335842"/>
    <lineage>
        <taxon>Eukaryota</taxon>
        <taxon>Fungi</taxon>
        <taxon>Dikarya</taxon>
        <taxon>Ascomycota</taxon>
        <taxon>Pezizomycotina</taxon>
        <taxon>Sordariomycetes</taxon>
        <taxon>Xylariomycetidae</taxon>
        <taxon>Amphisphaeriales</taxon>
        <taxon>Apiosporaceae</taxon>
        <taxon>Apiospora</taxon>
    </lineage>
</organism>
<accession>A0ABR1VST1</accession>
<evidence type="ECO:0000256" key="1">
    <source>
        <dbReference type="SAM" id="MobiDB-lite"/>
    </source>
</evidence>
<dbReference type="Proteomes" id="UP001446871">
    <property type="component" value="Unassembled WGS sequence"/>
</dbReference>
<dbReference type="PANTHER" id="PTHR38643:SF1">
    <property type="entry name" value="PURINE NUCLEOSIDE PERMEASE C285.05-RELATED"/>
    <property type="match status" value="1"/>
</dbReference>
<gene>
    <name evidence="3" type="ORF">PG996_006236</name>
</gene>
<dbReference type="PANTHER" id="PTHR38643">
    <property type="entry name" value="PURINE NUCLEOSIDE PERMEASE C285.05-RELATED"/>
    <property type="match status" value="1"/>
</dbReference>
<evidence type="ECO:0000313" key="3">
    <source>
        <dbReference type="EMBL" id="KAK8072888.1"/>
    </source>
</evidence>
<keyword evidence="4" id="KW-1185">Reference proteome</keyword>
<evidence type="ECO:0000256" key="2">
    <source>
        <dbReference type="SAM" id="SignalP"/>
    </source>
</evidence>
<protein>
    <submittedName>
        <fullName evidence="3">Purine nucleoside permease-domain-containing protein</fullName>
    </submittedName>
</protein>
<evidence type="ECO:0000313" key="4">
    <source>
        <dbReference type="Proteomes" id="UP001446871"/>
    </source>
</evidence>
<feature type="region of interest" description="Disordered" evidence="1">
    <location>
        <begin position="254"/>
        <end position="279"/>
    </location>
</feature>
<reference evidence="3 4" key="1">
    <citation type="submission" date="2023-01" db="EMBL/GenBank/DDBJ databases">
        <title>Analysis of 21 Apiospora genomes using comparative genomics revels a genus with tremendous synthesis potential of carbohydrate active enzymes and secondary metabolites.</title>
        <authorList>
            <person name="Sorensen T."/>
        </authorList>
    </citation>
    <scope>NUCLEOTIDE SEQUENCE [LARGE SCALE GENOMIC DNA]</scope>
    <source>
        <strain evidence="3 4">CBS 83171</strain>
    </source>
</reference>